<accession>A0A1Y5I825</accession>
<dbReference type="InterPro" id="IPR000648">
    <property type="entry name" value="Oxysterol-bd"/>
</dbReference>
<sequence>METLVDDVGGALPPKGPNAAGASEASAVPGHRSWISRSWTWGSDLVNAAAGAVGDGLNYLAGYDDLEVTEGGEGAHAGEHTEGEAVDERKAMWAQLKEMMGSDVMSVFSLPTFLMEPVSTLQKMAEIMQYQRLLDEANEEEDPEVRLAKVTAFAVAVYSTMERAKKPFNPILGETFELKMDDGSTYLAEQVSHHPPIGAGHVKTKNFTYDITSAVTTKFMGNWVDVFPVGRTRITLHKTGEIFNIVPPNSRVNNLIIGRIWIDTFGPMKVMNLTSGAIAELDFKACGMMSLGRYVVSGEIKRPDGTPALNVSGHWNRDLSYSIVGGGASVKLWEVDPWPKPANKYGFTTYTIGMNEMSSAPDYGLLASDSRLRPDRVALDKGETNATSLKHQLEEQQRAERRERKEKDDVWAPRWFKKAEDAELHELEEAVGTDVWEYNGEYDANKPVGAPKKFSPWQYPKD</sequence>
<evidence type="ECO:0000313" key="4">
    <source>
        <dbReference type="EMBL" id="OUS45709.1"/>
    </source>
</evidence>
<dbReference type="eggNOG" id="KOG1737">
    <property type="taxonomic scope" value="Eukaryota"/>
</dbReference>
<dbReference type="Gene3D" id="2.40.160.120">
    <property type="match status" value="1"/>
</dbReference>
<evidence type="ECO:0000256" key="3">
    <source>
        <dbReference type="SAM" id="MobiDB-lite"/>
    </source>
</evidence>
<comment type="similarity">
    <text evidence="1 2">Belongs to the OSBP family.</text>
</comment>
<dbReference type="PROSITE" id="PS01013">
    <property type="entry name" value="OSBP"/>
    <property type="match status" value="1"/>
</dbReference>
<dbReference type="PANTHER" id="PTHR10972:SF136">
    <property type="entry name" value="OXYSTEROL-BINDING PROTEIN 8"/>
    <property type="match status" value="1"/>
</dbReference>
<dbReference type="GO" id="GO:0032934">
    <property type="term" value="F:sterol binding"/>
    <property type="evidence" value="ECO:0007669"/>
    <property type="project" value="TreeGrafter"/>
</dbReference>
<feature type="compositionally biased region" description="Basic and acidic residues" evidence="3">
    <location>
        <begin position="391"/>
        <end position="408"/>
    </location>
</feature>
<dbReference type="AlphaFoldDB" id="A0A1Y5I825"/>
<organism evidence="4">
    <name type="scientific">Ostreococcus tauri</name>
    <name type="common">Marine green alga</name>
    <dbReference type="NCBI Taxonomy" id="70448"/>
    <lineage>
        <taxon>Eukaryota</taxon>
        <taxon>Viridiplantae</taxon>
        <taxon>Chlorophyta</taxon>
        <taxon>Mamiellophyceae</taxon>
        <taxon>Mamiellales</taxon>
        <taxon>Bathycoccaceae</taxon>
        <taxon>Ostreococcus</taxon>
    </lineage>
</organism>
<evidence type="ECO:0000256" key="2">
    <source>
        <dbReference type="RuleBase" id="RU003844"/>
    </source>
</evidence>
<dbReference type="GO" id="GO:0120009">
    <property type="term" value="P:intermembrane lipid transfer"/>
    <property type="evidence" value="ECO:0007669"/>
    <property type="project" value="UniProtKB-ARBA"/>
</dbReference>
<dbReference type="Pfam" id="PF01237">
    <property type="entry name" value="Oxysterol_BP"/>
    <property type="match status" value="1"/>
</dbReference>
<dbReference type="InterPro" id="IPR037239">
    <property type="entry name" value="OSBP_sf"/>
</dbReference>
<dbReference type="GO" id="GO:0005829">
    <property type="term" value="C:cytosol"/>
    <property type="evidence" value="ECO:0007669"/>
    <property type="project" value="TreeGrafter"/>
</dbReference>
<reference evidence="4" key="1">
    <citation type="submission" date="2017-04" db="EMBL/GenBank/DDBJ databases">
        <title>Population genomics of picophytoplankton unveils novel chromosome hypervariability.</title>
        <authorList>
            <consortium name="DOE Joint Genome Institute"/>
            <person name="Blanc-Mathieu R."/>
            <person name="Krasovec M."/>
            <person name="Hebrard M."/>
            <person name="Yau S."/>
            <person name="Desgranges E."/>
            <person name="Martin J."/>
            <person name="Schackwitz W."/>
            <person name="Kuo A."/>
            <person name="Salin G."/>
            <person name="Donnadieu C."/>
            <person name="Desdevises Y."/>
            <person name="Sanchez-Ferandin S."/>
            <person name="Moreau H."/>
            <person name="Rivals E."/>
            <person name="Grigoriev I.V."/>
            <person name="Grimsley N."/>
            <person name="Eyre-Walker A."/>
            <person name="Piganeau G."/>
        </authorList>
    </citation>
    <scope>NUCLEOTIDE SEQUENCE [LARGE SCALE GENOMIC DNA]</scope>
    <source>
        <strain evidence="4">RCC 1115</strain>
    </source>
</reference>
<evidence type="ECO:0000256" key="1">
    <source>
        <dbReference type="ARBA" id="ARBA00008842"/>
    </source>
</evidence>
<name>A0A1Y5I825_OSTTA</name>
<dbReference type="Proteomes" id="UP000195557">
    <property type="component" value="Unassembled WGS sequence"/>
</dbReference>
<protein>
    <submittedName>
        <fullName evidence="4">Oxysterol-binding family protein</fullName>
    </submittedName>
</protein>
<dbReference type="GO" id="GO:0016020">
    <property type="term" value="C:membrane"/>
    <property type="evidence" value="ECO:0007669"/>
    <property type="project" value="TreeGrafter"/>
</dbReference>
<proteinExistence type="inferred from homology"/>
<feature type="region of interest" description="Disordered" evidence="3">
    <location>
        <begin position="441"/>
        <end position="462"/>
    </location>
</feature>
<dbReference type="InterPro" id="IPR018494">
    <property type="entry name" value="Oxysterol-bd_CS"/>
</dbReference>
<feature type="region of interest" description="Disordered" evidence="3">
    <location>
        <begin position="1"/>
        <end position="25"/>
    </location>
</feature>
<gene>
    <name evidence="4" type="ORF">BE221DRAFT_76517</name>
</gene>
<dbReference type="SUPFAM" id="SSF144000">
    <property type="entry name" value="Oxysterol-binding protein-like"/>
    <property type="match status" value="1"/>
</dbReference>
<dbReference type="FunFam" id="2.40.160.120:FF:000001">
    <property type="entry name" value="Oxysterol-binding protein"/>
    <property type="match status" value="1"/>
</dbReference>
<dbReference type="EMBL" id="KZ155786">
    <property type="protein sequence ID" value="OUS45709.1"/>
    <property type="molecule type" value="Genomic_DNA"/>
</dbReference>
<dbReference type="PANTHER" id="PTHR10972">
    <property type="entry name" value="OXYSTEROL-BINDING PROTEIN-RELATED"/>
    <property type="match status" value="1"/>
</dbReference>
<dbReference type="Gene3D" id="3.30.70.3490">
    <property type="match status" value="1"/>
</dbReference>
<feature type="region of interest" description="Disordered" evidence="3">
    <location>
        <begin position="381"/>
        <end position="408"/>
    </location>
</feature>